<proteinExistence type="predicted"/>
<gene>
    <name evidence="2" type="ORF">P3G67_01290</name>
</gene>
<sequence>MAQQVSARHRHSMTRRLVAATVALSALGAASLATPAASAQPSRQRDRGYREFDFVSNVPGKATATDPNLVNPWGLAQLDGVIWVSDNGSDKATTYTGARPGKPATVLRRVESLPGSGAPTGSVPNDTGYFRFHAFGKSASARLIFSGEEGDLFAWSPKVSQRKAVRVAHVERHGVNAVYKGLALVRGRTPRLLAANFRAARVDVFDTSFHRLPFYRGFRDPRIPRGYAPFNVKAFGSRVFVTYAQQDQAKHDDIAGPGKGFIDVFDTHGRLLRRFARRGVLNSPWGMELAPRDFGRFSGDLLVGNFGDGHIHAFDPRTGRLVGTLRDSKGKPITIPGLWGLLRGTHKARQDAVWFAAGINDEKAGLLGIVRAVS</sequence>
<dbReference type="InterPro" id="IPR006311">
    <property type="entry name" value="TAT_signal"/>
</dbReference>
<keyword evidence="3" id="KW-1185">Reference proteome</keyword>
<protein>
    <submittedName>
        <fullName evidence="2">TIGR03118 family protein</fullName>
    </submittedName>
</protein>
<comment type="caution">
    <text evidence="2">The sequence shown here is derived from an EMBL/GenBank/DDBJ whole genome shotgun (WGS) entry which is preliminary data.</text>
</comment>
<evidence type="ECO:0000313" key="2">
    <source>
        <dbReference type="EMBL" id="MDF3287890.1"/>
    </source>
</evidence>
<evidence type="ECO:0000256" key="1">
    <source>
        <dbReference type="SAM" id="SignalP"/>
    </source>
</evidence>
<name>A0ABT5ZE56_9ACTN</name>
<dbReference type="NCBIfam" id="TIGR03118">
    <property type="entry name" value="PEPCTERM_chp_1"/>
    <property type="match status" value="1"/>
</dbReference>
<keyword evidence="1" id="KW-0732">Signal</keyword>
<evidence type="ECO:0000313" key="3">
    <source>
        <dbReference type="Proteomes" id="UP001216579"/>
    </source>
</evidence>
<organism evidence="2 3">
    <name type="scientific">Streptomyces silvisoli</name>
    <dbReference type="NCBI Taxonomy" id="3034235"/>
    <lineage>
        <taxon>Bacteria</taxon>
        <taxon>Bacillati</taxon>
        <taxon>Actinomycetota</taxon>
        <taxon>Actinomycetes</taxon>
        <taxon>Kitasatosporales</taxon>
        <taxon>Streptomycetaceae</taxon>
        <taxon>Streptomyces</taxon>
    </lineage>
</organism>
<dbReference type="EMBL" id="JARJBC010000001">
    <property type="protein sequence ID" value="MDF3287890.1"/>
    <property type="molecule type" value="Genomic_DNA"/>
</dbReference>
<dbReference type="Proteomes" id="UP001216579">
    <property type="component" value="Unassembled WGS sequence"/>
</dbReference>
<dbReference type="PROSITE" id="PS51318">
    <property type="entry name" value="TAT"/>
    <property type="match status" value="1"/>
</dbReference>
<dbReference type="SUPFAM" id="SSF63829">
    <property type="entry name" value="Calcium-dependent phosphotriesterase"/>
    <property type="match status" value="1"/>
</dbReference>
<reference evidence="2 3" key="1">
    <citation type="submission" date="2023-03" db="EMBL/GenBank/DDBJ databases">
        <title>Draft genome sequence of Streptomyces sp. RB6PN23 isolated from peat swamp forest in Thailand.</title>
        <authorList>
            <person name="Klaysubun C."/>
            <person name="Duangmal K."/>
        </authorList>
    </citation>
    <scope>NUCLEOTIDE SEQUENCE [LARGE SCALE GENOMIC DNA]</scope>
    <source>
        <strain evidence="2 3">RB6PN23</strain>
    </source>
</reference>
<dbReference type="RefSeq" id="WP_276091762.1">
    <property type="nucleotide sequence ID" value="NZ_JARJBC010000001.1"/>
</dbReference>
<feature type="chain" id="PRO_5045882655" evidence="1">
    <location>
        <begin position="40"/>
        <end position="374"/>
    </location>
</feature>
<feature type="signal peptide" evidence="1">
    <location>
        <begin position="1"/>
        <end position="39"/>
    </location>
</feature>
<dbReference type="InterPro" id="IPR017549">
    <property type="entry name" value="APMV_L690"/>
</dbReference>
<accession>A0ABT5ZE56</accession>